<keyword evidence="3" id="KW-1185">Reference proteome</keyword>
<dbReference type="EMBL" id="KL584749">
    <property type="protein sequence ID" value="KER00684.1"/>
    <property type="molecule type" value="Genomic_DNA"/>
</dbReference>
<name>A0A074YSG5_AURSE</name>
<reference evidence="2 3" key="1">
    <citation type="journal article" date="2014" name="BMC Genomics">
        <title>Genome sequencing of four Aureobasidium pullulans varieties: biotechnological potential, stress tolerance, and description of new species.</title>
        <authorList>
            <person name="Gostin Ar C."/>
            <person name="Ohm R.A."/>
            <person name="Kogej T."/>
            <person name="Sonjak S."/>
            <person name="Turk M."/>
            <person name="Zajc J."/>
            <person name="Zalar P."/>
            <person name="Grube M."/>
            <person name="Sun H."/>
            <person name="Han J."/>
            <person name="Sharma A."/>
            <person name="Chiniquy J."/>
            <person name="Ngan C.Y."/>
            <person name="Lipzen A."/>
            <person name="Barry K."/>
            <person name="Grigoriev I.V."/>
            <person name="Gunde-Cimerman N."/>
        </authorList>
    </citation>
    <scope>NUCLEOTIDE SEQUENCE [LARGE SCALE GENOMIC DNA]</scope>
    <source>
        <strain evidence="2 3">EXF-2481</strain>
    </source>
</reference>
<dbReference type="Proteomes" id="UP000030641">
    <property type="component" value="Unassembled WGS sequence"/>
</dbReference>
<dbReference type="OrthoDB" id="3861361at2759"/>
<dbReference type="PROSITE" id="PS50181">
    <property type="entry name" value="FBOX"/>
    <property type="match status" value="1"/>
</dbReference>
<dbReference type="InterPro" id="IPR001810">
    <property type="entry name" value="F-box_dom"/>
</dbReference>
<feature type="domain" description="F-box" evidence="1">
    <location>
        <begin position="2"/>
        <end position="50"/>
    </location>
</feature>
<proteinExistence type="predicted"/>
<dbReference type="GeneID" id="25362880"/>
<dbReference type="RefSeq" id="XP_013349199.1">
    <property type="nucleotide sequence ID" value="XM_013493745.1"/>
</dbReference>
<sequence>MKAHLLGLPNELLLQVFEIGSFADAASLHQVNKQLRWVMETHTNAIIKSLPVEAVVVAKVESRRTEQKEASTLLPLLIRNASFCAHAYQHSRRILRHETHTPDAEPNTYYTLRFLTLGYDKTYGRRETIRVLLEEHTMPKILTLRFFSRTMCHDSMKWIQQEALRKTSGFENSIPVEDKWLYADQLIEATIKSRERGVDFLSRALEGFVVKYAFGPYP</sequence>
<dbReference type="InParanoid" id="A0A074YSG5"/>
<protein>
    <recommendedName>
        <fullName evidence="1">F-box domain-containing protein</fullName>
    </recommendedName>
</protein>
<evidence type="ECO:0000313" key="3">
    <source>
        <dbReference type="Proteomes" id="UP000030641"/>
    </source>
</evidence>
<evidence type="ECO:0000313" key="2">
    <source>
        <dbReference type="EMBL" id="KER00684.1"/>
    </source>
</evidence>
<dbReference type="HOGENOM" id="CLU_103408_0_0_1"/>
<dbReference type="AlphaFoldDB" id="A0A074YSG5"/>
<evidence type="ECO:0000259" key="1">
    <source>
        <dbReference type="PROSITE" id="PS50181"/>
    </source>
</evidence>
<accession>A0A074YSG5</accession>
<gene>
    <name evidence="2" type="ORF">AUEXF2481DRAFT_24984</name>
</gene>
<organism evidence="2 3">
    <name type="scientific">Aureobasidium subglaciale (strain EXF-2481)</name>
    <name type="common">Aureobasidium pullulans var. subglaciale</name>
    <dbReference type="NCBI Taxonomy" id="1043005"/>
    <lineage>
        <taxon>Eukaryota</taxon>
        <taxon>Fungi</taxon>
        <taxon>Dikarya</taxon>
        <taxon>Ascomycota</taxon>
        <taxon>Pezizomycotina</taxon>
        <taxon>Dothideomycetes</taxon>
        <taxon>Dothideomycetidae</taxon>
        <taxon>Dothideales</taxon>
        <taxon>Saccotheciaceae</taxon>
        <taxon>Aureobasidium</taxon>
    </lineage>
</organism>